<dbReference type="AlphaFoldDB" id="A0A8D8Z203"/>
<evidence type="ECO:0000256" key="1">
    <source>
        <dbReference type="SAM" id="Phobius"/>
    </source>
</evidence>
<keyword evidence="1" id="KW-0812">Transmembrane</keyword>
<dbReference type="EMBL" id="HBUF01413473">
    <property type="protein sequence ID" value="CAG6739474.1"/>
    <property type="molecule type" value="Transcribed_RNA"/>
</dbReference>
<keyword evidence="1" id="KW-0472">Membrane</keyword>
<feature type="transmembrane region" description="Helical" evidence="1">
    <location>
        <begin position="20"/>
        <end position="37"/>
    </location>
</feature>
<organism evidence="2">
    <name type="scientific">Cacopsylla melanoneura</name>
    <dbReference type="NCBI Taxonomy" id="428564"/>
    <lineage>
        <taxon>Eukaryota</taxon>
        <taxon>Metazoa</taxon>
        <taxon>Ecdysozoa</taxon>
        <taxon>Arthropoda</taxon>
        <taxon>Hexapoda</taxon>
        <taxon>Insecta</taxon>
        <taxon>Pterygota</taxon>
        <taxon>Neoptera</taxon>
        <taxon>Paraneoptera</taxon>
        <taxon>Hemiptera</taxon>
        <taxon>Sternorrhyncha</taxon>
        <taxon>Psylloidea</taxon>
        <taxon>Psyllidae</taxon>
        <taxon>Psyllinae</taxon>
        <taxon>Cacopsylla</taxon>
    </lineage>
</organism>
<sequence length="267" mass="31974">MFYKCVFRKRRELFIPVDAGFYWSAIFIVTINCVFGSKADILQLQSVDLALDKMFHKMKKLQTDKKFLNHKMERVFYGANDVDDQLAMLKIELSNYPNIPHEHIFRITKNFARDWGIFNERDITDMYVFSKDTSLRQDKNVIIAFKSMYKKYKWLNRYKEEALRTGLKSLKGFKGIPIIFHPDKEGPYIRFHIRMLDHVSRYKAFLLSVCWGKARTLNKYNSYRFWVNQSQIYGVCQQNEYNERGMIGLEPKHFKINCFDDISREIT</sequence>
<keyword evidence="1" id="KW-1133">Transmembrane helix</keyword>
<name>A0A8D8Z203_9HEMI</name>
<proteinExistence type="predicted"/>
<reference evidence="2" key="1">
    <citation type="submission" date="2021-05" db="EMBL/GenBank/DDBJ databases">
        <authorList>
            <person name="Alioto T."/>
            <person name="Alioto T."/>
            <person name="Gomez Garrido J."/>
        </authorList>
    </citation>
    <scope>NUCLEOTIDE SEQUENCE</scope>
</reference>
<accession>A0A8D8Z203</accession>
<evidence type="ECO:0000313" key="2">
    <source>
        <dbReference type="EMBL" id="CAG6739474.1"/>
    </source>
</evidence>
<protein>
    <submittedName>
        <fullName evidence="2">Uncharacterized protein</fullName>
    </submittedName>
</protein>